<dbReference type="EMBL" id="JAPTNE010000009">
    <property type="protein sequence ID" value="MCZ0806911.1"/>
    <property type="molecule type" value="Genomic_DNA"/>
</dbReference>
<protein>
    <recommendedName>
        <fullName evidence="4">YtkA-like domain-containing protein</fullName>
    </recommendedName>
</protein>
<feature type="region of interest" description="Disordered" evidence="1">
    <location>
        <begin position="68"/>
        <end position="94"/>
    </location>
</feature>
<dbReference type="AlphaFoldDB" id="A0AAP3G848"/>
<name>A0AAP3G848_BRELA</name>
<dbReference type="RefSeq" id="WP_258433339.1">
    <property type="nucleotide sequence ID" value="NZ_JANSGW010000009.1"/>
</dbReference>
<proteinExistence type="predicted"/>
<dbReference type="Proteomes" id="UP001077662">
    <property type="component" value="Unassembled WGS sequence"/>
</dbReference>
<evidence type="ECO:0000313" key="2">
    <source>
        <dbReference type="EMBL" id="MCZ0806911.1"/>
    </source>
</evidence>
<comment type="caution">
    <text evidence="2">The sequence shown here is derived from an EMBL/GenBank/DDBJ whole genome shotgun (WGS) entry which is preliminary data.</text>
</comment>
<accession>A0AAP3G848</accession>
<reference evidence="2" key="1">
    <citation type="submission" date="2022-09" db="EMBL/GenBank/DDBJ databases">
        <title>Genome analysis and characterization of larvicidal activity of Brevibacillus strains.</title>
        <authorList>
            <person name="Patrusheva E.V."/>
            <person name="Izotova A.O."/>
            <person name="Toshchakov S.V."/>
            <person name="Sineoky S.P."/>
        </authorList>
    </citation>
    <scope>NUCLEOTIDE SEQUENCE</scope>
    <source>
        <strain evidence="2">VKPM_B-13247</strain>
    </source>
</reference>
<evidence type="ECO:0000256" key="1">
    <source>
        <dbReference type="SAM" id="MobiDB-lite"/>
    </source>
</evidence>
<sequence length="94" mass="10579">MRYTATLKGDKSNSSLIASKIDHQGDSDGVYESNVIFQEDGIYYVQAYVKAHGVDLLPTKRIIVGSLSEEEQQGLEKERDQQGNQAQHDHSHHH</sequence>
<gene>
    <name evidence="2" type="ORF">O0554_08225</name>
</gene>
<evidence type="ECO:0000313" key="3">
    <source>
        <dbReference type="Proteomes" id="UP001077662"/>
    </source>
</evidence>
<organism evidence="2 3">
    <name type="scientific">Brevibacillus laterosporus</name>
    <name type="common">Bacillus laterosporus</name>
    <dbReference type="NCBI Taxonomy" id="1465"/>
    <lineage>
        <taxon>Bacteria</taxon>
        <taxon>Bacillati</taxon>
        <taxon>Bacillota</taxon>
        <taxon>Bacilli</taxon>
        <taxon>Bacillales</taxon>
        <taxon>Paenibacillaceae</taxon>
        <taxon>Brevibacillus</taxon>
    </lineage>
</organism>
<evidence type="ECO:0008006" key="4">
    <source>
        <dbReference type="Google" id="ProtNLM"/>
    </source>
</evidence>